<dbReference type="GO" id="GO:0004161">
    <property type="term" value="F:dimethylallyltranstransferase activity"/>
    <property type="evidence" value="ECO:0007669"/>
    <property type="project" value="TreeGrafter"/>
</dbReference>
<comment type="similarity">
    <text evidence="6">Belongs to the FPP/GGPP synthase family.</text>
</comment>
<evidence type="ECO:0000256" key="7">
    <source>
        <dbReference type="SAM" id="MobiDB-lite"/>
    </source>
</evidence>
<dbReference type="Gramene" id="CDF33524">
    <property type="protein sequence ID" value="CDF33524"/>
    <property type="gene ID" value="CHC_T00002324001"/>
</dbReference>
<keyword evidence="3" id="KW-0479">Metal-binding</keyword>
<dbReference type="PANTHER" id="PTHR11525">
    <property type="entry name" value="FARNESYL-PYROPHOSPHATE SYNTHETASE"/>
    <property type="match status" value="1"/>
</dbReference>
<dbReference type="STRING" id="2769.R7Q694"/>
<evidence type="ECO:0000256" key="3">
    <source>
        <dbReference type="ARBA" id="ARBA00022723"/>
    </source>
</evidence>
<dbReference type="InterPro" id="IPR000092">
    <property type="entry name" value="Polyprenyl_synt"/>
</dbReference>
<keyword evidence="2 6" id="KW-0808">Transferase</keyword>
<dbReference type="CDD" id="cd00685">
    <property type="entry name" value="Trans_IPPS_HT"/>
    <property type="match status" value="1"/>
</dbReference>
<dbReference type="GO" id="GO:0042811">
    <property type="term" value="P:pheromone biosynthetic process"/>
    <property type="evidence" value="ECO:0007669"/>
    <property type="project" value="UniProtKB-ARBA"/>
</dbReference>
<dbReference type="GO" id="GO:0045337">
    <property type="term" value="P:farnesyl diphosphate biosynthetic process"/>
    <property type="evidence" value="ECO:0007669"/>
    <property type="project" value="TreeGrafter"/>
</dbReference>
<feature type="region of interest" description="Disordered" evidence="7">
    <location>
        <begin position="54"/>
        <end position="81"/>
    </location>
</feature>
<dbReference type="KEGG" id="ccp:CHC_T00002324001"/>
<dbReference type="PhylomeDB" id="R7Q694"/>
<feature type="compositionally biased region" description="Basic residues" evidence="7">
    <location>
        <begin position="54"/>
        <end position="67"/>
    </location>
</feature>
<gene>
    <name evidence="8" type="ORF">CHC_T00002324001</name>
</gene>
<dbReference type="OrthoDB" id="10257492at2759"/>
<comment type="cofactor">
    <cofactor evidence="1">
        <name>Mg(2+)</name>
        <dbReference type="ChEBI" id="CHEBI:18420"/>
    </cofactor>
</comment>
<evidence type="ECO:0000256" key="4">
    <source>
        <dbReference type="ARBA" id="ARBA00022842"/>
    </source>
</evidence>
<dbReference type="SFLD" id="SFLDG01017">
    <property type="entry name" value="Polyprenyl_Transferase_Like"/>
    <property type="match status" value="1"/>
</dbReference>
<dbReference type="SUPFAM" id="SSF48576">
    <property type="entry name" value="Terpenoid synthases"/>
    <property type="match status" value="1"/>
</dbReference>
<dbReference type="InterPro" id="IPR008949">
    <property type="entry name" value="Isoprenoid_synthase_dom_sf"/>
</dbReference>
<dbReference type="GO" id="GO:0005737">
    <property type="term" value="C:cytoplasm"/>
    <property type="evidence" value="ECO:0007669"/>
    <property type="project" value="TreeGrafter"/>
</dbReference>
<organism evidence="8 9">
    <name type="scientific">Chondrus crispus</name>
    <name type="common">Carrageen Irish moss</name>
    <name type="synonym">Polymorpha crispa</name>
    <dbReference type="NCBI Taxonomy" id="2769"/>
    <lineage>
        <taxon>Eukaryota</taxon>
        <taxon>Rhodophyta</taxon>
        <taxon>Florideophyceae</taxon>
        <taxon>Rhodymeniophycidae</taxon>
        <taxon>Gigartinales</taxon>
        <taxon>Gigartinaceae</taxon>
        <taxon>Chondrus</taxon>
    </lineage>
</organism>
<dbReference type="Pfam" id="PF00348">
    <property type="entry name" value="polyprenyl_synt"/>
    <property type="match status" value="1"/>
</dbReference>
<dbReference type="GO" id="GO:0046872">
    <property type="term" value="F:metal ion binding"/>
    <property type="evidence" value="ECO:0007669"/>
    <property type="project" value="UniProtKB-KW"/>
</dbReference>
<dbReference type="FunFam" id="1.10.600.10:FF:000021">
    <property type="entry name" value="Farnesyl pyrophosphate synthase"/>
    <property type="match status" value="1"/>
</dbReference>
<protein>
    <recommendedName>
        <fullName evidence="10">Farnesyl pyrophosphate synthase</fullName>
    </recommendedName>
</protein>
<dbReference type="RefSeq" id="XP_005713327.1">
    <property type="nucleotide sequence ID" value="XM_005713270.1"/>
</dbReference>
<evidence type="ECO:0000256" key="5">
    <source>
        <dbReference type="ARBA" id="ARBA00033740"/>
    </source>
</evidence>
<accession>R7Q694</accession>
<keyword evidence="4" id="KW-0460">Magnesium</keyword>
<evidence type="ECO:0000256" key="6">
    <source>
        <dbReference type="RuleBase" id="RU004466"/>
    </source>
</evidence>
<sequence length="426" mass="48653">MRCFFRSLQQARALHSRHSLQQCRSAPGFYHRRAPASASTLRVPSLFLHLQSHRHPHRHPHPRRHLAKMGSTDVAPPSGASATSDLKANFKAVFPELVDEIMAELHDQFDLPEDALKYIRHNLEYNVPHGKLNRGLAVSHCYKAFRKGDAIKPHEERAAYILGWCVELLQAFFLVADDIMDASVTRRGQPCFFRLPQVGLNAINDSLVLESMIYRLIRKHFRDSSVYVDLVHLFQDITYTTEIGQLLDLTSNEADKVQLDRFTDDALARIYKYKTSHYTFYLPVALGMRLAEVSDQKCYDTAKQICLKIGHFFQAQDDFLDAFGDPEVTGKVGTDIEENTCTWLIVEALKVATPADMAILNENYGVKNKANSDKVKEVYTRLGLKDKFLKFENKTYEEATKMIEDVSGMPTGAFEFLLTSLYKRKK</sequence>
<evidence type="ECO:0000256" key="1">
    <source>
        <dbReference type="ARBA" id="ARBA00001946"/>
    </source>
</evidence>
<reference evidence="9" key="1">
    <citation type="journal article" date="2013" name="Proc. Natl. Acad. Sci. U.S.A.">
        <title>Genome structure and metabolic features in the red seaweed Chondrus crispus shed light on evolution of the Archaeplastida.</title>
        <authorList>
            <person name="Collen J."/>
            <person name="Porcel B."/>
            <person name="Carre W."/>
            <person name="Ball S.G."/>
            <person name="Chaparro C."/>
            <person name="Tonon T."/>
            <person name="Barbeyron T."/>
            <person name="Michel G."/>
            <person name="Noel B."/>
            <person name="Valentin K."/>
            <person name="Elias M."/>
            <person name="Artiguenave F."/>
            <person name="Arun A."/>
            <person name="Aury J.M."/>
            <person name="Barbosa-Neto J.F."/>
            <person name="Bothwell J.H."/>
            <person name="Bouget F.Y."/>
            <person name="Brillet L."/>
            <person name="Cabello-Hurtado F."/>
            <person name="Capella-Gutierrez S."/>
            <person name="Charrier B."/>
            <person name="Cladiere L."/>
            <person name="Cock J.M."/>
            <person name="Coelho S.M."/>
            <person name="Colleoni C."/>
            <person name="Czjzek M."/>
            <person name="Da Silva C."/>
            <person name="Delage L."/>
            <person name="Denoeud F."/>
            <person name="Deschamps P."/>
            <person name="Dittami S.M."/>
            <person name="Gabaldon T."/>
            <person name="Gachon C.M."/>
            <person name="Groisillier A."/>
            <person name="Herve C."/>
            <person name="Jabbari K."/>
            <person name="Katinka M."/>
            <person name="Kloareg B."/>
            <person name="Kowalczyk N."/>
            <person name="Labadie K."/>
            <person name="Leblanc C."/>
            <person name="Lopez P.J."/>
            <person name="McLachlan D.H."/>
            <person name="Meslet-Cladiere L."/>
            <person name="Moustafa A."/>
            <person name="Nehr Z."/>
            <person name="Nyvall Collen P."/>
            <person name="Panaud O."/>
            <person name="Partensky F."/>
            <person name="Poulain J."/>
            <person name="Rensing S.A."/>
            <person name="Rousvoal S."/>
            <person name="Samson G."/>
            <person name="Symeonidi A."/>
            <person name="Weissenbach J."/>
            <person name="Zambounis A."/>
            <person name="Wincker P."/>
            <person name="Boyen C."/>
        </authorList>
    </citation>
    <scope>NUCLEOTIDE SEQUENCE [LARGE SCALE GENOMIC DNA]</scope>
    <source>
        <strain evidence="9">cv. Stackhouse</strain>
    </source>
</reference>
<evidence type="ECO:0000313" key="9">
    <source>
        <dbReference type="Proteomes" id="UP000012073"/>
    </source>
</evidence>
<keyword evidence="9" id="KW-1185">Reference proteome</keyword>
<dbReference type="OMA" id="CSWVVNQ"/>
<dbReference type="SFLD" id="SFLDS00005">
    <property type="entry name" value="Isoprenoid_Synthase_Type_I"/>
    <property type="match status" value="1"/>
</dbReference>
<comment type="pathway">
    <text evidence="5">Pheromone biosynthesis.</text>
</comment>
<dbReference type="Proteomes" id="UP000012073">
    <property type="component" value="Unassembled WGS sequence"/>
</dbReference>
<dbReference type="Gene3D" id="1.10.600.10">
    <property type="entry name" value="Farnesyl Diphosphate Synthase"/>
    <property type="match status" value="1"/>
</dbReference>
<dbReference type="InterPro" id="IPR033749">
    <property type="entry name" value="Polyprenyl_synt_CS"/>
</dbReference>
<name>R7Q694_CHOCR</name>
<dbReference type="PROSITE" id="PS00723">
    <property type="entry name" value="POLYPRENYL_SYNTHASE_1"/>
    <property type="match status" value="1"/>
</dbReference>
<evidence type="ECO:0000313" key="8">
    <source>
        <dbReference type="EMBL" id="CDF33524.1"/>
    </source>
</evidence>
<evidence type="ECO:0008006" key="10">
    <source>
        <dbReference type="Google" id="ProtNLM"/>
    </source>
</evidence>
<dbReference type="GO" id="GO:0004337">
    <property type="term" value="F:(2E,6E)-farnesyl diphosphate synthase activity"/>
    <property type="evidence" value="ECO:0007669"/>
    <property type="project" value="TreeGrafter"/>
</dbReference>
<dbReference type="GeneID" id="17321043"/>
<dbReference type="EMBL" id="HG001649">
    <property type="protein sequence ID" value="CDF33524.1"/>
    <property type="molecule type" value="Genomic_DNA"/>
</dbReference>
<dbReference type="InterPro" id="IPR039702">
    <property type="entry name" value="FPS1-like"/>
</dbReference>
<dbReference type="AlphaFoldDB" id="R7Q694"/>
<proteinExistence type="inferred from homology"/>
<dbReference type="PANTHER" id="PTHR11525:SF0">
    <property type="entry name" value="FARNESYL PYROPHOSPHATE SYNTHASE"/>
    <property type="match status" value="1"/>
</dbReference>
<evidence type="ECO:0000256" key="2">
    <source>
        <dbReference type="ARBA" id="ARBA00022679"/>
    </source>
</evidence>